<evidence type="ECO:0000313" key="3">
    <source>
        <dbReference type="EMBL" id="AMB16324.1"/>
    </source>
</evidence>
<dbReference type="PROSITE" id="PS50011">
    <property type="entry name" value="PROTEIN_KINASE_DOM"/>
    <property type="match status" value="1"/>
</dbReference>
<accession>A0A0X9ZPD5</accession>
<keyword evidence="3" id="KW-0808">Transferase</keyword>
<reference evidence="3" key="1">
    <citation type="journal article" date="2015" name="J. Gen. Virol.">
        <title>Evidence of widespread natural recombination among field isolates of equine herpesvirus 4 but not among field isolates of equine herpesvirus 1.</title>
        <authorList>
            <person name="Vaz P.K."/>
            <person name="Horsington J."/>
            <person name="Hartley C.A."/>
            <person name="Browning G.F."/>
            <person name="Ficorilli N.P."/>
            <person name="Studdert M.J."/>
            <person name="Gilkerson J.R."/>
            <person name="Devlin J.M."/>
        </authorList>
    </citation>
    <scope>NUCLEOTIDE SEQUENCE</scope>
    <source>
        <strain evidence="4">306-74</strain>
        <strain evidence="3">405-76</strain>
    </source>
</reference>
<evidence type="ECO:0000256" key="1">
    <source>
        <dbReference type="SAM" id="MobiDB-lite"/>
    </source>
</evidence>
<dbReference type="Gene3D" id="1.10.510.10">
    <property type="entry name" value="Transferase(Phosphotransferase) domain 1"/>
    <property type="match status" value="1"/>
</dbReference>
<evidence type="ECO:0000259" key="2">
    <source>
        <dbReference type="PROSITE" id="PS50011"/>
    </source>
</evidence>
<dbReference type="InterPro" id="IPR000719">
    <property type="entry name" value="Prot_kinase_dom"/>
</dbReference>
<evidence type="ECO:0000313" key="4">
    <source>
        <dbReference type="EMBL" id="AMB16561.1"/>
    </source>
</evidence>
<feature type="compositionally biased region" description="Basic residues" evidence="1">
    <location>
        <begin position="78"/>
        <end position="91"/>
    </location>
</feature>
<feature type="region of interest" description="Disordered" evidence="1">
    <location>
        <begin position="65"/>
        <end position="108"/>
    </location>
</feature>
<proteinExistence type="predicted"/>
<dbReference type="EMBL" id="KT324743">
    <property type="protein sequence ID" value="AMB16561.1"/>
    <property type="molecule type" value="Genomic_DNA"/>
</dbReference>
<feature type="region of interest" description="Disordered" evidence="1">
    <location>
        <begin position="1"/>
        <end position="26"/>
    </location>
</feature>
<protein>
    <submittedName>
        <fullName evidence="3">Tegument serine/threonine protein kinase</fullName>
    </submittedName>
</protein>
<keyword evidence="3" id="KW-0723">Serine/threonine-protein kinase</keyword>
<dbReference type="InterPro" id="IPR008271">
    <property type="entry name" value="Ser/Thr_kinase_AS"/>
</dbReference>
<dbReference type="SUPFAM" id="SSF56112">
    <property type="entry name" value="Protein kinase-like (PK-like)"/>
    <property type="match status" value="1"/>
</dbReference>
<dbReference type="InterPro" id="IPR011009">
    <property type="entry name" value="Kinase-like_dom_sf"/>
</dbReference>
<feature type="compositionally biased region" description="Polar residues" evidence="1">
    <location>
        <begin position="67"/>
        <end position="77"/>
    </location>
</feature>
<feature type="domain" description="Protein kinase" evidence="2">
    <location>
        <begin position="227"/>
        <end position="598"/>
    </location>
</feature>
<keyword evidence="3" id="KW-0418">Kinase</keyword>
<feature type="region of interest" description="Disordered" evidence="1">
    <location>
        <begin position="135"/>
        <end position="182"/>
    </location>
</feature>
<dbReference type="GO" id="GO:0005524">
    <property type="term" value="F:ATP binding"/>
    <property type="evidence" value="ECO:0007669"/>
    <property type="project" value="InterPro"/>
</dbReference>
<dbReference type="PROSITE" id="PS00108">
    <property type="entry name" value="PROTEIN_KINASE_ST"/>
    <property type="match status" value="1"/>
</dbReference>
<sequence length="598" mass="65685">MARSRGRSSVDEMDVGGSTTSEYENCDGPSFSPLNMSCAKKSTKKRSLRSSRIWGGKSFDSEHTPLLTRNTCGPTGNTRRKHAGISNHKRGASLNHENGDKSFQSGHNCPRIRASAVRCGAATRKIVRITEEGASRQDNIWPGQSGMAGWHSPPKRRRTPSRHGDSNHERSHLSGQPSQSVVRVGGRLLTQTPLRKTIILQPKLVRKVFMPTFTVNPGMHYRRVSLGETPKFGGAGSYGEVQIFKQNGLAIKTSSSRSCFEHELAVSLLTGECSLRAQSTLGIGGIICLMAFSLPSKQMVFPAYDADLNAYGYRLSRNGPPSVLVTESIERAFIGLGRALVYLNTSCGLTHLDVKGGNIFVNHSHFVISDCVIGDLSLMTLNTNSMAMRAEFEIDTGEEEIKTLRLPKSASQMTFSFVVGHGHNQPLSVIADFINNSGLAKNTGPIKHDVGLAVDLYALGQALLDLLLVGCISPCLSVPILRTATYYYYSNRLSVDYALDLLAYRCSLYPAIFPTTPLTTIYGIPWDQVEGVFESIAGAHHREAFRAHLDRYRLTHRRLFASIRIPSAFTSVLELVSLLCHSNEKARLSIPLLWTPHP</sequence>
<name>A0A0X9ZPD5_9ALPH</name>
<dbReference type="EMBL" id="KT324740">
    <property type="protein sequence ID" value="AMB16324.1"/>
    <property type="molecule type" value="Genomic_DNA"/>
</dbReference>
<organism evidence="3">
    <name type="scientific">Equid alphaherpesvirus 4</name>
    <name type="common">Equine herpesvirus 4</name>
    <dbReference type="NCBI Taxonomy" id="10331"/>
    <lineage>
        <taxon>Viruses</taxon>
        <taxon>Duplodnaviria</taxon>
        <taxon>Heunggongvirae</taxon>
        <taxon>Peploviricota</taxon>
        <taxon>Herviviricetes</taxon>
        <taxon>Herpesvirales</taxon>
        <taxon>Orthoherpesviridae</taxon>
        <taxon>Alphaherpesvirinae</taxon>
        <taxon>Varicellovirus</taxon>
        <taxon>Varicellovirus equidalpha4</taxon>
    </lineage>
</organism>
<feature type="compositionally biased region" description="Basic and acidic residues" evidence="1">
    <location>
        <begin position="162"/>
        <end position="172"/>
    </location>
</feature>
<dbReference type="GO" id="GO:0004674">
    <property type="term" value="F:protein serine/threonine kinase activity"/>
    <property type="evidence" value="ECO:0007669"/>
    <property type="project" value="UniProtKB-KW"/>
</dbReference>